<protein>
    <submittedName>
        <fullName evidence="2">Uncharacterized protein</fullName>
    </submittedName>
</protein>
<evidence type="ECO:0000313" key="2">
    <source>
        <dbReference type="EMBL" id="GAA4609762.1"/>
    </source>
</evidence>
<feature type="region of interest" description="Disordered" evidence="1">
    <location>
        <begin position="1"/>
        <end position="102"/>
    </location>
</feature>
<accession>A0ABP8TLC4</accession>
<dbReference type="EMBL" id="BAABHJ010000009">
    <property type="protein sequence ID" value="GAA4609762.1"/>
    <property type="molecule type" value="Genomic_DNA"/>
</dbReference>
<keyword evidence="3" id="KW-1185">Reference proteome</keyword>
<dbReference type="Proteomes" id="UP001500212">
    <property type="component" value="Unassembled WGS sequence"/>
</dbReference>
<evidence type="ECO:0000256" key="1">
    <source>
        <dbReference type="SAM" id="MobiDB-lite"/>
    </source>
</evidence>
<comment type="caution">
    <text evidence="2">The sequence shown here is derived from an EMBL/GenBank/DDBJ whole genome shotgun (WGS) entry which is preliminary data.</text>
</comment>
<organism evidence="2 3">
    <name type="scientific">Actinoallomurus liliacearum</name>
    <dbReference type="NCBI Taxonomy" id="1080073"/>
    <lineage>
        <taxon>Bacteria</taxon>
        <taxon>Bacillati</taxon>
        <taxon>Actinomycetota</taxon>
        <taxon>Actinomycetes</taxon>
        <taxon>Streptosporangiales</taxon>
        <taxon>Thermomonosporaceae</taxon>
        <taxon>Actinoallomurus</taxon>
    </lineage>
</organism>
<name>A0ABP8TLC4_9ACTN</name>
<reference evidence="3" key="1">
    <citation type="journal article" date="2019" name="Int. J. Syst. Evol. Microbiol.">
        <title>The Global Catalogue of Microorganisms (GCM) 10K type strain sequencing project: providing services to taxonomists for standard genome sequencing and annotation.</title>
        <authorList>
            <consortium name="The Broad Institute Genomics Platform"/>
            <consortium name="The Broad Institute Genome Sequencing Center for Infectious Disease"/>
            <person name="Wu L."/>
            <person name="Ma J."/>
        </authorList>
    </citation>
    <scope>NUCLEOTIDE SEQUENCE [LARGE SCALE GENOMIC DNA]</scope>
    <source>
        <strain evidence="3">JCM 17938</strain>
    </source>
</reference>
<proteinExistence type="predicted"/>
<gene>
    <name evidence="2" type="ORF">GCM10023195_39620</name>
</gene>
<sequence>MTEAALGLGDGDVDDEPDAVPGGGFGAEAVDALPALREQSPPGRGEGPADAPPDPLGGEPAVGGRTGQRLPGGLLLDAELVEDLDKGRGPDRLLVPQDELPE</sequence>
<evidence type="ECO:0000313" key="3">
    <source>
        <dbReference type="Proteomes" id="UP001500212"/>
    </source>
</evidence>